<sequence length="239" mass="27599">MKETIKSYDDVDNWKTVMFLYNAALKEVGTKLDILNDEFQHVHQYNPIEHIKTRIKTPESIVKKLKRNGYETSIENMVRYINDIAGVRLICSFTSDIYRLAEMIGNQSDLKVLSIKDYIKNPKDSGYKSYHMLVSVPIFLSDSVVETKVEIQIRTIAMDFWASLEHKIYYKFEGNAPAYISRDLQECAEMVSALDERMLSLNEAVLSCSREQDKGIQEDVEAMSKALSGRNDDNRFALR</sequence>
<gene>
    <name evidence="3" type="ORF">SAMN02745243_02278</name>
</gene>
<comment type="pathway">
    <text evidence="1">Purine metabolism; ppGpp biosynthesis; ppGpp from GTP: step 1/2.</text>
</comment>
<dbReference type="Proteomes" id="UP000184301">
    <property type="component" value="Unassembled WGS sequence"/>
</dbReference>
<evidence type="ECO:0000313" key="3">
    <source>
        <dbReference type="EMBL" id="SHK13672.1"/>
    </source>
</evidence>
<dbReference type="STRING" id="1121950.SAMN02745243_02278"/>
<dbReference type="AlphaFoldDB" id="A0A1M6Q0I0"/>
<proteinExistence type="predicted"/>
<dbReference type="RefSeq" id="WP_073110368.1">
    <property type="nucleotide sequence ID" value="NZ_FQZY01000031.1"/>
</dbReference>
<organism evidence="3 4">
    <name type="scientific">Hespellia stercorisuis DSM 15480</name>
    <dbReference type="NCBI Taxonomy" id="1121950"/>
    <lineage>
        <taxon>Bacteria</taxon>
        <taxon>Bacillati</taxon>
        <taxon>Bacillota</taxon>
        <taxon>Clostridia</taxon>
        <taxon>Lachnospirales</taxon>
        <taxon>Lachnospiraceae</taxon>
        <taxon>Hespellia</taxon>
    </lineage>
</organism>
<dbReference type="OrthoDB" id="9789634at2"/>
<dbReference type="InterPro" id="IPR007685">
    <property type="entry name" value="RelA_SpoT"/>
</dbReference>
<dbReference type="CDD" id="cd05399">
    <property type="entry name" value="NT_Rel-Spo_like"/>
    <property type="match status" value="1"/>
</dbReference>
<dbReference type="Gene3D" id="3.30.460.10">
    <property type="entry name" value="Beta Polymerase, domain 2"/>
    <property type="match status" value="1"/>
</dbReference>
<dbReference type="GO" id="GO:0016301">
    <property type="term" value="F:kinase activity"/>
    <property type="evidence" value="ECO:0007669"/>
    <property type="project" value="UniProtKB-KW"/>
</dbReference>
<accession>A0A1M6Q0I0</accession>
<dbReference type="EMBL" id="FQZY01000031">
    <property type="protein sequence ID" value="SHK13672.1"/>
    <property type="molecule type" value="Genomic_DNA"/>
</dbReference>
<feature type="domain" description="RelA/SpoT" evidence="2">
    <location>
        <begin position="53"/>
        <end position="176"/>
    </location>
</feature>
<dbReference type="Gene3D" id="1.10.287.860">
    <property type="entry name" value="Nucleotidyltransferase"/>
    <property type="match status" value="1"/>
</dbReference>
<dbReference type="InterPro" id="IPR043519">
    <property type="entry name" value="NT_sf"/>
</dbReference>
<evidence type="ECO:0000313" key="4">
    <source>
        <dbReference type="Proteomes" id="UP000184301"/>
    </source>
</evidence>
<evidence type="ECO:0000259" key="2">
    <source>
        <dbReference type="SMART" id="SM00954"/>
    </source>
</evidence>
<dbReference type="SUPFAM" id="SSF81301">
    <property type="entry name" value="Nucleotidyltransferase"/>
    <property type="match status" value="1"/>
</dbReference>
<dbReference type="InterPro" id="IPR052366">
    <property type="entry name" value="GTP_Pyrophosphokinase"/>
</dbReference>
<protein>
    <submittedName>
        <fullName evidence="3">Putative GTP pyrophosphokinase</fullName>
    </submittedName>
</protein>
<dbReference type="PANTHER" id="PTHR47837">
    <property type="entry name" value="GTP PYROPHOSPHOKINASE YJBM"/>
    <property type="match status" value="1"/>
</dbReference>
<keyword evidence="3" id="KW-0808">Transferase</keyword>
<name>A0A1M6Q0I0_9FIRM</name>
<dbReference type="Pfam" id="PF04607">
    <property type="entry name" value="RelA_SpoT"/>
    <property type="match status" value="1"/>
</dbReference>
<dbReference type="GO" id="GO:0015970">
    <property type="term" value="P:guanosine tetraphosphate biosynthetic process"/>
    <property type="evidence" value="ECO:0007669"/>
    <property type="project" value="UniProtKB-UniPathway"/>
</dbReference>
<dbReference type="SMART" id="SM00954">
    <property type="entry name" value="RelA_SpoT"/>
    <property type="match status" value="1"/>
</dbReference>
<dbReference type="UniPathway" id="UPA00908">
    <property type="reaction ID" value="UER00884"/>
</dbReference>
<dbReference type="PANTHER" id="PTHR47837:SF2">
    <property type="entry name" value="GTP PYROPHOSPHOKINASE YWAC"/>
    <property type="match status" value="1"/>
</dbReference>
<keyword evidence="4" id="KW-1185">Reference proteome</keyword>
<reference evidence="3 4" key="1">
    <citation type="submission" date="2016-11" db="EMBL/GenBank/DDBJ databases">
        <authorList>
            <person name="Jaros S."/>
            <person name="Januszkiewicz K."/>
            <person name="Wedrychowicz H."/>
        </authorList>
    </citation>
    <scope>NUCLEOTIDE SEQUENCE [LARGE SCALE GENOMIC DNA]</scope>
    <source>
        <strain evidence="3 4">DSM 15480</strain>
    </source>
</reference>
<evidence type="ECO:0000256" key="1">
    <source>
        <dbReference type="ARBA" id="ARBA00004976"/>
    </source>
</evidence>
<keyword evidence="3" id="KW-0418">Kinase</keyword>